<dbReference type="FunFam" id="2.10.25.10:FF:000240">
    <property type="entry name" value="Vitamin K-dependent protein S"/>
    <property type="match status" value="1"/>
</dbReference>
<feature type="repeat" description="LDL-receptor class B" evidence="12">
    <location>
        <begin position="152"/>
        <end position="197"/>
    </location>
</feature>
<evidence type="ECO:0000256" key="1">
    <source>
        <dbReference type="ARBA" id="ARBA00004251"/>
    </source>
</evidence>
<comment type="subcellular location">
    <subcellularLocation>
        <location evidence="1">Cell membrane</location>
        <topology evidence="1">Single-pass type I membrane protein</topology>
    </subcellularLocation>
</comment>
<comment type="caution">
    <text evidence="11">Lacks conserved residue(s) required for the propagation of feature annotation.</text>
</comment>
<sequence>MSAAVLYAVACCFLTSLTDGYPTLLFTTPKDIRIANISRPTKVTPIIKDLDTGTAVDFYYEGRKICWTDARLSSIQCATYNNSHIGPRSTVVEGNINLPDGLACDWLTQKLYWTDGESNRIEVVSLDGKFRKVLFWEDLDQPRAIVLVPTESIMFWTDWGEVPKIERAGMNGDPQTRRIIVSEKIFWPNGITADYDSKKLYWLDGKLLFIEVMDYDGKNRKKILEGDHGSLRYPYSVTFFKEKLYWTDWETWSIHMLDRSSKSNRELIHIDHFVPVDIRVMDQSRQPFKSTPCSVNNGGCSHLCLLSPNSPGYSCACPTGVRLIDSHQCADGPQEIILLAQLHGISLISLDSPDYTMISLDLKGIKHAMGLDYDPVNDYIYWTDHEARIIRRVHLNGTGQQDVISSELRLPDGVAIDWRAQNLYWTDSETDRIQVLRINTPYTKVLINTELREPRGIAVSPDEGLMFWSDWYEPKPKIERSVLDGSSRTLLVGDHLGWPNNLALDIPARRVYWCDAKTDKIEVVSYDGTDRKEIITNNIPHLFGISLSGDYLYWTDWQRRSIESGHKETGDNRKIIQEHVASVMGLKVINLKEMKSSNNPCSVKNGNCAHLCLNTPSKYVCACQMGYELESNGRTCVEPEAFLLFTRKDNIGRISIENPHNDAIIPASGVKDASALDFDIRESRIYWTDVKAKAITRAYVNGSNVEKIIEYGLDSPEGLAVDWVSHNIYWTDTGTKRIEVARVDGKYRRPVLWRGLHEPRSIAVDPNREFIYWSDWAGSGSLHRAQLNGNNPKALIPKLGRVNSLTIDLLEGRIYWCAIQGHIESANMDGSRRTIVATSRRPFTMSLYQDKIYWSDWETGELNVASKHSGNKTLLHSNLEQVTSVVVYHEWGRQVGWSPCTSTGGQCPHLCLGGHCTCQAHYTFHEGKCLPPSSFMLVSTKNSISRLMIDTDECPDSPLPLHSLRNVKVLEYDPLHNTLFWLDGKSNANAIRKWTPNNGPNGGPGSVSVVVGQNHHPTSFTLDPVYRVIFWSCAIEGTINATRLDNGSSPTVLVVQTHPTEKPRHLAVHPLKGFLFWTTEGRDYRIYKSRMDGFRRVMLFSESRAIISMTIDTAHNTLYWSTISSIESCDMNGKNRVVITTGEKFNSISVYGKYIYWLSGTMVMSIATSGGHVEPVWTSQHHLTALAAVSMPSKKVQNTVAYWDCVNGVRVGSHTECTREGPCTPDNFSCASSVGDCIPMKWRCDLADDCLDGSDEANCPQCGPDKFTCQPSFCIDMKYVCDGHPHCPDNADERSCCDNAGWHQCSTEAPTYGYPSSLHTGLTCLPPHFVCDGLHHCDDRSDETNEACLKKQLHVTQESQGYVLLAAFIIAGFLIIMGYGVYRWKTRTSKGDNGVQVGDPALDPLSPKGMRSCGSAACGAKGYPIAGGHSCVLMSTLQRSTSCSQPSSNSLLCYPLNPPPSPATTSKETTRLGLYRPPPPTPCSTDVCHETDSNYQGESEPLPPPPTPTSASPSPSSSTYFHPTPPPPSPTC</sequence>
<keyword evidence="10" id="KW-0325">Glycoprotein</keyword>
<dbReference type="InterPro" id="IPR002172">
    <property type="entry name" value="LDrepeatLR_classA_rpt"/>
</dbReference>
<dbReference type="GO" id="GO:0005509">
    <property type="term" value="F:calcium ion binding"/>
    <property type="evidence" value="ECO:0007669"/>
    <property type="project" value="InterPro"/>
</dbReference>
<feature type="repeat" description="LDL-receptor class B" evidence="12">
    <location>
        <begin position="378"/>
        <end position="420"/>
    </location>
</feature>
<feature type="repeat" description="LDL-receptor class B" evidence="12">
    <location>
        <begin position="726"/>
        <end position="768"/>
    </location>
</feature>
<feature type="repeat" description="LDL-receptor class B" evidence="12">
    <location>
        <begin position="509"/>
        <end position="551"/>
    </location>
</feature>
<dbReference type="InterPro" id="IPR036055">
    <property type="entry name" value="LDL_receptor-like_sf"/>
</dbReference>
<dbReference type="CDD" id="cd00112">
    <property type="entry name" value="LDLa"/>
    <property type="match status" value="3"/>
</dbReference>
<dbReference type="InterPro" id="IPR050778">
    <property type="entry name" value="Cueball_EGF_LRP_Nidogen"/>
</dbReference>
<feature type="repeat" description="LDL-receptor class B" evidence="12">
    <location>
        <begin position="109"/>
        <end position="151"/>
    </location>
</feature>
<feature type="signal peptide" evidence="15">
    <location>
        <begin position="1"/>
        <end position="20"/>
    </location>
</feature>
<evidence type="ECO:0000256" key="8">
    <source>
        <dbReference type="ARBA" id="ARBA00023157"/>
    </source>
</evidence>
<accession>A0A146LXD3</accession>
<dbReference type="InterPro" id="IPR001881">
    <property type="entry name" value="EGF-like_Ca-bd_dom"/>
</dbReference>
<feature type="domain" description="EGF-like" evidence="16">
    <location>
        <begin position="621"/>
        <end position="636"/>
    </location>
</feature>
<dbReference type="SUPFAM" id="SSF57196">
    <property type="entry name" value="EGF/Laminin"/>
    <property type="match status" value="2"/>
</dbReference>
<dbReference type="InterPro" id="IPR000033">
    <property type="entry name" value="LDLR_classB_rpt"/>
</dbReference>
<evidence type="ECO:0000256" key="6">
    <source>
        <dbReference type="ARBA" id="ARBA00022737"/>
    </source>
</evidence>
<feature type="repeat" description="LDL-receptor class B" evidence="12">
    <location>
        <begin position="198"/>
        <end position="243"/>
    </location>
</feature>
<gene>
    <name evidence="17" type="primary">LRP6_0</name>
    <name evidence="17" type="ORF">g.78540</name>
</gene>
<keyword evidence="5 15" id="KW-0732">Signal</keyword>
<keyword evidence="8 11" id="KW-1015">Disulfide bond</keyword>
<dbReference type="SMART" id="SM00181">
    <property type="entry name" value="EGF"/>
    <property type="match status" value="3"/>
</dbReference>
<evidence type="ECO:0000256" key="2">
    <source>
        <dbReference type="ARBA" id="ARBA00022475"/>
    </source>
</evidence>
<evidence type="ECO:0000256" key="7">
    <source>
        <dbReference type="ARBA" id="ARBA00023136"/>
    </source>
</evidence>
<feature type="repeat" description="LDL-receptor class B" evidence="12">
    <location>
        <begin position="464"/>
        <end position="508"/>
    </location>
</feature>
<dbReference type="Pfam" id="PF00057">
    <property type="entry name" value="Ldl_recept_a"/>
    <property type="match status" value="2"/>
</dbReference>
<evidence type="ECO:0000259" key="16">
    <source>
        <dbReference type="PROSITE" id="PS01186"/>
    </source>
</evidence>
<organism evidence="17">
    <name type="scientific">Lygus hesperus</name>
    <name type="common">Western plant bug</name>
    <dbReference type="NCBI Taxonomy" id="30085"/>
    <lineage>
        <taxon>Eukaryota</taxon>
        <taxon>Metazoa</taxon>
        <taxon>Ecdysozoa</taxon>
        <taxon>Arthropoda</taxon>
        <taxon>Hexapoda</taxon>
        <taxon>Insecta</taxon>
        <taxon>Pterygota</taxon>
        <taxon>Neoptera</taxon>
        <taxon>Paraneoptera</taxon>
        <taxon>Hemiptera</taxon>
        <taxon>Heteroptera</taxon>
        <taxon>Panheteroptera</taxon>
        <taxon>Cimicomorpha</taxon>
        <taxon>Miridae</taxon>
        <taxon>Mirini</taxon>
        <taxon>Lygus</taxon>
    </lineage>
</organism>
<feature type="repeat" description="LDL-receptor class B" evidence="12">
    <location>
        <begin position="683"/>
        <end position="725"/>
    </location>
</feature>
<keyword evidence="4" id="KW-0254">Endocytosis</keyword>
<keyword evidence="9 17" id="KW-0675">Receptor</keyword>
<evidence type="ECO:0000256" key="5">
    <source>
        <dbReference type="ARBA" id="ARBA00022729"/>
    </source>
</evidence>
<evidence type="ECO:0000256" key="10">
    <source>
        <dbReference type="ARBA" id="ARBA00023180"/>
    </source>
</evidence>
<feature type="compositionally biased region" description="Low complexity" evidence="13">
    <location>
        <begin position="1509"/>
        <end position="1522"/>
    </location>
</feature>
<feature type="transmembrane region" description="Helical" evidence="14">
    <location>
        <begin position="1361"/>
        <end position="1382"/>
    </location>
</feature>
<protein>
    <submittedName>
        <fullName evidence="17">Low-density lipoprotein receptor-related protein 6</fullName>
    </submittedName>
</protein>
<keyword evidence="6" id="KW-0677">Repeat</keyword>
<feature type="region of interest" description="Disordered" evidence="13">
    <location>
        <begin position="1461"/>
        <end position="1532"/>
    </location>
</feature>
<feature type="disulfide bond" evidence="11">
    <location>
        <begin position="1269"/>
        <end position="1287"/>
    </location>
</feature>
<feature type="repeat" description="LDL-receptor class B" evidence="12">
    <location>
        <begin position="421"/>
        <end position="463"/>
    </location>
</feature>
<keyword evidence="2" id="KW-1003">Cell membrane</keyword>
<keyword evidence="14" id="KW-1133">Transmembrane helix</keyword>
<name>A0A146LXD3_LYGHE</name>
<dbReference type="InterPro" id="IPR011042">
    <property type="entry name" value="6-blade_b-propeller_TolB-like"/>
</dbReference>
<feature type="chain" id="PRO_5007527451" evidence="15">
    <location>
        <begin position="21"/>
        <end position="1532"/>
    </location>
</feature>
<dbReference type="Gene3D" id="2.120.10.30">
    <property type="entry name" value="TolB, C-terminal domain"/>
    <property type="match status" value="4"/>
</dbReference>
<dbReference type="EMBL" id="GDHC01007322">
    <property type="protein sequence ID" value="JAQ11307.1"/>
    <property type="molecule type" value="Transcribed_RNA"/>
</dbReference>
<proteinExistence type="predicted"/>
<keyword evidence="17" id="KW-0449">Lipoprotein</keyword>
<dbReference type="SMART" id="SM00135">
    <property type="entry name" value="LY"/>
    <property type="match status" value="19"/>
</dbReference>
<keyword evidence="7 14" id="KW-0472">Membrane</keyword>
<evidence type="ECO:0000313" key="17">
    <source>
        <dbReference type="EMBL" id="JAQ11307.1"/>
    </source>
</evidence>
<feature type="disulfide bond" evidence="11">
    <location>
        <begin position="1244"/>
        <end position="1259"/>
    </location>
</feature>
<dbReference type="GO" id="GO:0005886">
    <property type="term" value="C:plasma membrane"/>
    <property type="evidence" value="ECO:0007669"/>
    <property type="project" value="UniProtKB-SubCell"/>
</dbReference>
<dbReference type="InterPro" id="IPR000742">
    <property type="entry name" value="EGF"/>
</dbReference>
<dbReference type="PROSITE" id="PS50068">
    <property type="entry name" value="LDLRA_2"/>
    <property type="match status" value="3"/>
</dbReference>
<reference evidence="17" key="1">
    <citation type="journal article" date="2016" name="Gigascience">
        <title>De novo construction of an expanded transcriptome assembly for the western tarnished plant bug, Lygus hesperus.</title>
        <authorList>
            <person name="Tassone E.E."/>
            <person name="Geib S.M."/>
            <person name="Hall B."/>
            <person name="Fabrick J.A."/>
            <person name="Brent C.S."/>
            <person name="Hull J.J."/>
        </authorList>
    </citation>
    <scope>NUCLEOTIDE SEQUENCE</scope>
</reference>
<feature type="disulfide bond" evidence="11">
    <location>
        <begin position="1281"/>
        <end position="1296"/>
    </location>
</feature>
<keyword evidence="3" id="KW-0245">EGF-like domain</keyword>
<evidence type="ECO:0000256" key="12">
    <source>
        <dbReference type="PROSITE-ProRule" id="PRU00461"/>
    </source>
</evidence>
<dbReference type="PROSITE" id="PS01186">
    <property type="entry name" value="EGF_2"/>
    <property type="match status" value="1"/>
</dbReference>
<dbReference type="FunFam" id="2.120.10.30:FF:000008">
    <property type="entry name" value="Low-density lipoprotein receptor-related protein 4"/>
    <property type="match status" value="2"/>
</dbReference>
<dbReference type="PANTHER" id="PTHR46513:SF41">
    <property type="entry name" value="LOW-DENSITY LIPOPROTEIN RECEPTOR-RELATED PROTEIN"/>
    <property type="match status" value="1"/>
</dbReference>
<evidence type="ECO:0000256" key="14">
    <source>
        <dbReference type="SAM" id="Phobius"/>
    </source>
</evidence>
<keyword evidence="14" id="KW-0812">Transmembrane</keyword>
<dbReference type="Pfam" id="PF14670">
    <property type="entry name" value="FXa_inhibition"/>
    <property type="match status" value="2"/>
</dbReference>
<evidence type="ECO:0000256" key="13">
    <source>
        <dbReference type="SAM" id="MobiDB-lite"/>
    </source>
</evidence>
<dbReference type="SUPFAM" id="SSF63825">
    <property type="entry name" value="YWTD domain"/>
    <property type="match status" value="4"/>
</dbReference>
<evidence type="ECO:0000256" key="15">
    <source>
        <dbReference type="SAM" id="SignalP"/>
    </source>
</evidence>
<dbReference type="SMART" id="SM00179">
    <property type="entry name" value="EGF_CA"/>
    <property type="match status" value="1"/>
</dbReference>
<evidence type="ECO:0000256" key="9">
    <source>
        <dbReference type="ARBA" id="ARBA00023170"/>
    </source>
</evidence>
<dbReference type="Gene3D" id="4.10.400.10">
    <property type="entry name" value="Low-density Lipoprotein Receptor"/>
    <property type="match status" value="3"/>
</dbReference>
<dbReference type="GO" id="GO:0006897">
    <property type="term" value="P:endocytosis"/>
    <property type="evidence" value="ECO:0007669"/>
    <property type="project" value="UniProtKB-KW"/>
</dbReference>
<dbReference type="SUPFAM" id="SSF57424">
    <property type="entry name" value="LDL receptor-like module"/>
    <property type="match status" value="3"/>
</dbReference>
<feature type="repeat" description="LDL-receptor class B" evidence="12">
    <location>
        <begin position="63"/>
        <end position="108"/>
    </location>
</feature>
<evidence type="ECO:0000256" key="11">
    <source>
        <dbReference type="PROSITE-ProRule" id="PRU00124"/>
    </source>
</evidence>
<dbReference type="PANTHER" id="PTHR46513">
    <property type="entry name" value="VITELLOGENIN RECEPTOR-LIKE PROTEIN-RELATED-RELATED"/>
    <property type="match status" value="1"/>
</dbReference>
<feature type="compositionally biased region" description="Pro residues" evidence="13">
    <location>
        <begin position="1523"/>
        <end position="1532"/>
    </location>
</feature>
<dbReference type="FunFam" id="2.120.10.30:FF:000241">
    <property type="entry name" value="Low-density lipoprotein receptor-related protein 6"/>
    <property type="match status" value="1"/>
</dbReference>
<feature type="disulfide bond" evidence="11">
    <location>
        <begin position="1262"/>
        <end position="1274"/>
    </location>
</feature>
<dbReference type="PRINTS" id="PR00261">
    <property type="entry name" value="LDLRECEPTOR"/>
</dbReference>
<dbReference type="Pfam" id="PF00058">
    <property type="entry name" value="Ldl_recept_b"/>
    <property type="match status" value="8"/>
</dbReference>
<dbReference type="SMART" id="SM00192">
    <property type="entry name" value="LDLa"/>
    <property type="match status" value="3"/>
</dbReference>
<dbReference type="PROSITE" id="PS51120">
    <property type="entry name" value="LDLRB"/>
    <property type="match status" value="10"/>
</dbReference>
<evidence type="ECO:0000256" key="4">
    <source>
        <dbReference type="ARBA" id="ARBA00022583"/>
    </source>
</evidence>
<evidence type="ECO:0000256" key="3">
    <source>
        <dbReference type="ARBA" id="ARBA00022536"/>
    </source>
</evidence>